<dbReference type="EMBL" id="FQUI01000004">
    <property type="protein sequence ID" value="SHE42449.1"/>
    <property type="molecule type" value="Genomic_DNA"/>
</dbReference>
<proteinExistence type="predicted"/>
<dbReference type="STRING" id="1122195.SAMN02745164_00405"/>
<dbReference type="OrthoDB" id="9796523at2"/>
<evidence type="ECO:0000313" key="3">
    <source>
        <dbReference type="Proteomes" id="UP000184334"/>
    </source>
</evidence>
<dbReference type="Pfam" id="PF13707">
    <property type="entry name" value="RloB"/>
    <property type="match status" value="1"/>
</dbReference>
<protein>
    <submittedName>
        <fullName evidence="2">RloB-like protein</fullName>
    </submittedName>
</protein>
<keyword evidence="3" id="KW-1185">Reference proteome</keyword>
<evidence type="ECO:0000313" key="2">
    <source>
        <dbReference type="EMBL" id="SHE42449.1"/>
    </source>
</evidence>
<comment type="caution">
    <text evidence="2">The sequence shown here is derived from an EMBL/GenBank/DDBJ whole genome shotgun (WGS) entry which is preliminary data.</text>
</comment>
<keyword evidence="1" id="KW-0175">Coiled coil</keyword>
<dbReference type="InterPro" id="IPR025591">
    <property type="entry name" value="RloB"/>
</dbReference>
<name>A0A1M4TD24_MARH1</name>
<reference evidence="2" key="1">
    <citation type="submission" date="2016-11" db="EMBL/GenBank/DDBJ databases">
        <authorList>
            <person name="Varghese N."/>
            <person name="Submissions S."/>
        </authorList>
    </citation>
    <scope>NUCLEOTIDE SEQUENCE [LARGE SCALE GENOMIC DNA]</scope>
    <source>
        <strain evidence="2">DSM 16785</strain>
    </source>
</reference>
<dbReference type="Proteomes" id="UP000184334">
    <property type="component" value="Unassembled WGS sequence"/>
</dbReference>
<evidence type="ECO:0000256" key="1">
    <source>
        <dbReference type="SAM" id="Coils"/>
    </source>
</evidence>
<organism evidence="2 3">
    <name type="scientific">Marinitoga hydrogenitolerans (strain DSM 16785 / JCM 12826 / AT1271)</name>
    <dbReference type="NCBI Taxonomy" id="1122195"/>
    <lineage>
        <taxon>Bacteria</taxon>
        <taxon>Thermotogati</taxon>
        <taxon>Thermotogota</taxon>
        <taxon>Thermotogae</taxon>
        <taxon>Petrotogales</taxon>
        <taxon>Petrotogaceae</taxon>
        <taxon>Marinitoga</taxon>
    </lineage>
</organism>
<dbReference type="AlphaFoldDB" id="A0A1M4TD24"/>
<sequence length="198" mass="23839">MSRKGYFGKKGKRRKNTREIKPLILIVCEGEKTEKYYFDSFEVSNAYVKVEGEGRGANVLLKAAKKYFKKEKFDQVWLVFDKDEIDDQKFDESIKEIKKKGYNPIYSNPCFELWYLLHFVFYQTSLSKEHCLRKLKEKIPEYEKNIGDMYERLKDKMKLAIKNAENLEKQKKVINSYSKKNPYTNVYKLVEELRKYER</sequence>
<feature type="coiled-coil region" evidence="1">
    <location>
        <begin position="132"/>
        <end position="170"/>
    </location>
</feature>
<accession>A0A1M4TD24</accession>
<gene>
    <name evidence="2" type="ORF">SAMN02745164_00405</name>
</gene>
<dbReference type="RefSeq" id="WP_072862922.1">
    <property type="nucleotide sequence ID" value="NZ_FQUI01000004.1"/>
</dbReference>